<sequence length="345" mass="40259">MSFSDLPGDLADDICSRVPMKSLSAMRSTCKTLNDLSKNHMLGKAARKQEFRGFYIKDFKVCFMTFDLQGIRDKYSGYVYPPMKEISILGKVEPRRVFHCDGLLLCDTEQDSKASKLVVWNPYLGKTWRIQDGCYRLFKLDLYALGYDKNRNHKILRFFDYYSMIKPSIASQIYEFSSNSWRDISVTPDEHAWFLEGFVSLKGNTYFLAHKDERFLLCFDFTTERFGPRLYLPSSSFSEERVTLSCVREEQVAVLYQRSETGESSSSMIEIWVTNKIDPSAVSWSKFLNVNITADLTGYPVGFQAGSFFIDEEEKVAVVFDLDAYLEYKFLYYQTGSHHWRRWIY</sequence>
<dbReference type="PANTHER" id="PTHR47993">
    <property type="entry name" value="OS09G0372900 PROTEIN-RELATED"/>
    <property type="match status" value="1"/>
</dbReference>
<evidence type="ECO:0000313" key="2">
    <source>
        <dbReference type="Proteomes" id="UP000694864"/>
    </source>
</evidence>
<dbReference type="InterPro" id="IPR017451">
    <property type="entry name" value="F-box-assoc_interact_dom"/>
</dbReference>
<evidence type="ECO:0000313" key="3">
    <source>
        <dbReference type="RefSeq" id="XP_019092218.1"/>
    </source>
</evidence>
<dbReference type="RefSeq" id="XP_019092218.1">
    <property type="nucleotide sequence ID" value="XM_019236673.1"/>
</dbReference>
<protein>
    <submittedName>
        <fullName evidence="3">F-box/kelch-repeat protein At3g13680-like</fullName>
    </submittedName>
</protein>
<dbReference type="GeneID" id="104748170"/>
<proteinExistence type="predicted"/>
<dbReference type="NCBIfam" id="TIGR01640">
    <property type="entry name" value="F_box_assoc_1"/>
    <property type="match status" value="1"/>
</dbReference>
<dbReference type="InterPro" id="IPR036047">
    <property type="entry name" value="F-box-like_dom_sf"/>
</dbReference>
<dbReference type="Pfam" id="PF07734">
    <property type="entry name" value="FBA_1"/>
    <property type="match status" value="1"/>
</dbReference>
<evidence type="ECO:0000259" key="1">
    <source>
        <dbReference type="SMART" id="SM00256"/>
    </source>
</evidence>
<organism evidence="2 3">
    <name type="scientific">Camelina sativa</name>
    <name type="common">False flax</name>
    <name type="synonym">Myagrum sativum</name>
    <dbReference type="NCBI Taxonomy" id="90675"/>
    <lineage>
        <taxon>Eukaryota</taxon>
        <taxon>Viridiplantae</taxon>
        <taxon>Streptophyta</taxon>
        <taxon>Embryophyta</taxon>
        <taxon>Tracheophyta</taxon>
        <taxon>Spermatophyta</taxon>
        <taxon>Magnoliopsida</taxon>
        <taxon>eudicotyledons</taxon>
        <taxon>Gunneridae</taxon>
        <taxon>Pentapetalae</taxon>
        <taxon>rosids</taxon>
        <taxon>malvids</taxon>
        <taxon>Brassicales</taxon>
        <taxon>Brassicaceae</taxon>
        <taxon>Camelineae</taxon>
        <taxon>Camelina</taxon>
    </lineage>
</organism>
<dbReference type="Pfam" id="PF00646">
    <property type="entry name" value="F-box"/>
    <property type="match status" value="1"/>
</dbReference>
<reference evidence="3" key="2">
    <citation type="submission" date="2025-08" db="UniProtKB">
        <authorList>
            <consortium name="RefSeq"/>
        </authorList>
    </citation>
    <scope>IDENTIFICATION</scope>
    <source>
        <tissue evidence="3">Leaf</tissue>
    </source>
</reference>
<feature type="domain" description="F-box" evidence="1">
    <location>
        <begin position="6"/>
        <end position="46"/>
    </location>
</feature>
<dbReference type="InterPro" id="IPR006527">
    <property type="entry name" value="F-box-assoc_dom_typ1"/>
</dbReference>
<dbReference type="InterPro" id="IPR001810">
    <property type="entry name" value="F-box_dom"/>
</dbReference>
<keyword evidence="2" id="KW-1185">Reference proteome</keyword>
<reference evidence="2" key="1">
    <citation type="journal article" date="2014" name="Nat. Commun.">
        <title>The emerging biofuel crop Camelina sativa retains a highly undifferentiated hexaploid genome structure.</title>
        <authorList>
            <person name="Kagale S."/>
            <person name="Koh C."/>
            <person name="Nixon J."/>
            <person name="Bollina V."/>
            <person name="Clarke W.E."/>
            <person name="Tuteja R."/>
            <person name="Spillane C."/>
            <person name="Robinson S.J."/>
            <person name="Links M.G."/>
            <person name="Clarke C."/>
            <person name="Higgins E.E."/>
            <person name="Huebert T."/>
            <person name="Sharpe A.G."/>
            <person name="Parkin I.A."/>
        </authorList>
    </citation>
    <scope>NUCLEOTIDE SEQUENCE [LARGE SCALE GENOMIC DNA]</scope>
    <source>
        <strain evidence="2">cv. DH55</strain>
    </source>
</reference>
<dbReference type="InterPro" id="IPR050233">
    <property type="entry name" value="A_thaliana_F-box"/>
</dbReference>
<name>A0ABM1QZN0_CAMSA</name>
<dbReference type="PANTHER" id="PTHR47993:SF395">
    <property type="entry name" value="JACALIN-RELATED LECTIN 37-RELATED"/>
    <property type="match status" value="1"/>
</dbReference>
<dbReference type="Proteomes" id="UP000694864">
    <property type="component" value="Chromosome 15"/>
</dbReference>
<dbReference type="SMART" id="SM00256">
    <property type="entry name" value="FBOX"/>
    <property type="match status" value="1"/>
</dbReference>
<accession>A0ABM1QZN0</accession>
<gene>
    <name evidence="3" type="primary">LOC104748170</name>
</gene>
<dbReference type="SUPFAM" id="SSF81383">
    <property type="entry name" value="F-box domain"/>
    <property type="match status" value="1"/>
</dbReference>